<comment type="caution">
    <text evidence="1">The sequence shown here is derived from an EMBL/GenBank/DDBJ whole genome shotgun (WGS) entry which is preliminary data.</text>
</comment>
<gene>
    <name evidence="1" type="ORF">POM88_000537</name>
</gene>
<name>A0AAD8JEH8_9APIA</name>
<accession>A0AAD8JEH8</accession>
<keyword evidence="2" id="KW-1185">Reference proteome</keyword>
<evidence type="ECO:0000313" key="2">
    <source>
        <dbReference type="Proteomes" id="UP001237642"/>
    </source>
</evidence>
<proteinExistence type="predicted"/>
<protein>
    <submittedName>
        <fullName evidence="1">Uncharacterized protein</fullName>
    </submittedName>
</protein>
<organism evidence="1 2">
    <name type="scientific">Heracleum sosnowskyi</name>
    <dbReference type="NCBI Taxonomy" id="360622"/>
    <lineage>
        <taxon>Eukaryota</taxon>
        <taxon>Viridiplantae</taxon>
        <taxon>Streptophyta</taxon>
        <taxon>Embryophyta</taxon>
        <taxon>Tracheophyta</taxon>
        <taxon>Spermatophyta</taxon>
        <taxon>Magnoliopsida</taxon>
        <taxon>eudicotyledons</taxon>
        <taxon>Gunneridae</taxon>
        <taxon>Pentapetalae</taxon>
        <taxon>asterids</taxon>
        <taxon>campanulids</taxon>
        <taxon>Apiales</taxon>
        <taxon>Apiaceae</taxon>
        <taxon>Apioideae</taxon>
        <taxon>apioid superclade</taxon>
        <taxon>Tordylieae</taxon>
        <taxon>Tordyliinae</taxon>
        <taxon>Heracleum</taxon>
    </lineage>
</organism>
<sequence>MVNEDGTHSYIIHYKFQEVTFTIDSEDMSKALDLFEDAFNPLVKDQQLTDFLDFIHYNDAIKIGNLNRKFLRKEWSFIFGTLLQVFACRKSIFYQLSAPVLQIRYSLAYGTKIDVGRLIKQDLCSRRGKSPAKRE</sequence>
<reference evidence="1" key="1">
    <citation type="submission" date="2023-02" db="EMBL/GenBank/DDBJ databases">
        <title>Genome of toxic invasive species Heracleum sosnowskyi carries increased number of genes despite the absence of recent whole-genome duplications.</title>
        <authorList>
            <person name="Schelkunov M."/>
            <person name="Shtratnikova V."/>
            <person name="Makarenko M."/>
            <person name="Klepikova A."/>
            <person name="Omelchenko D."/>
            <person name="Novikova G."/>
            <person name="Obukhova E."/>
            <person name="Bogdanov V."/>
            <person name="Penin A."/>
            <person name="Logacheva M."/>
        </authorList>
    </citation>
    <scope>NUCLEOTIDE SEQUENCE</scope>
    <source>
        <strain evidence="1">Hsosn_3</strain>
        <tissue evidence="1">Leaf</tissue>
    </source>
</reference>
<dbReference type="Proteomes" id="UP001237642">
    <property type="component" value="Unassembled WGS sequence"/>
</dbReference>
<evidence type="ECO:0000313" key="1">
    <source>
        <dbReference type="EMBL" id="KAK1400932.1"/>
    </source>
</evidence>
<dbReference type="AlphaFoldDB" id="A0AAD8JEH8"/>
<dbReference type="EMBL" id="JAUIZM010000001">
    <property type="protein sequence ID" value="KAK1400932.1"/>
    <property type="molecule type" value="Genomic_DNA"/>
</dbReference>
<reference evidence="1" key="2">
    <citation type="submission" date="2023-05" db="EMBL/GenBank/DDBJ databases">
        <authorList>
            <person name="Schelkunov M.I."/>
        </authorList>
    </citation>
    <scope>NUCLEOTIDE SEQUENCE</scope>
    <source>
        <strain evidence="1">Hsosn_3</strain>
        <tissue evidence="1">Leaf</tissue>
    </source>
</reference>